<accession>A0A4Q7P8U3</accession>
<evidence type="ECO:0000256" key="2">
    <source>
        <dbReference type="ARBA" id="ARBA00022723"/>
    </source>
</evidence>
<name>A0A4Q7P8U3_9BACT</name>
<dbReference type="InterPro" id="IPR050738">
    <property type="entry name" value="Sulfatase"/>
</dbReference>
<dbReference type="RefSeq" id="WP_130275443.1">
    <property type="nucleotide sequence ID" value="NZ_SGXG01000001.1"/>
</dbReference>
<gene>
    <name evidence="6" type="ORF">BC751_2110</name>
</gene>
<comment type="caution">
    <text evidence="6">The sequence shown here is derived from an EMBL/GenBank/DDBJ whole genome shotgun (WGS) entry which is preliminary data.</text>
</comment>
<keyword evidence="4" id="KW-0106">Calcium</keyword>
<dbReference type="InterPro" id="IPR017850">
    <property type="entry name" value="Alkaline_phosphatase_core_sf"/>
</dbReference>
<feature type="domain" description="Sulfatase N-terminal" evidence="5">
    <location>
        <begin position="32"/>
        <end position="326"/>
    </location>
</feature>
<dbReference type="PANTHER" id="PTHR42693:SF53">
    <property type="entry name" value="ENDO-4-O-SULFATASE"/>
    <property type="match status" value="1"/>
</dbReference>
<dbReference type="SUPFAM" id="SSF53649">
    <property type="entry name" value="Alkaline phosphatase-like"/>
    <property type="match status" value="1"/>
</dbReference>
<proteinExistence type="inferred from homology"/>
<dbReference type="OrthoDB" id="9789742at2"/>
<dbReference type="Pfam" id="PF00884">
    <property type="entry name" value="Sulfatase"/>
    <property type="match status" value="1"/>
</dbReference>
<keyword evidence="2" id="KW-0479">Metal-binding</keyword>
<evidence type="ECO:0000256" key="1">
    <source>
        <dbReference type="ARBA" id="ARBA00008779"/>
    </source>
</evidence>
<dbReference type="AlphaFoldDB" id="A0A4Q7P8U3"/>
<dbReference type="PROSITE" id="PS00523">
    <property type="entry name" value="SULFATASE_1"/>
    <property type="match status" value="1"/>
</dbReference>
<evidence type="ECO:0000256" key="4">
    <source>
        <dbReference type="ARBA" id="ARBA00022837"/>
    </source>
</evidence>
<evidence type="ECO:0000313" key="6">
    <source>
        <dbReference type="EMBL" id="RZS96535.1"/>
    </source>
</evidence>
<sequence>MHNLFSVLKLAILLGLIPLLCSFSSEKPIAKPNIVWFVSEDNAPYLGVYGNPYVHTPNLDKFAASSVLYENAFSNAPVCAPSRSGIITGVLPVSMGTQHMRSEVKIDDQIRFFTSLLQENGYYTTLRRKRDYNIVRDDLSWDDDDWWDKEDALNGRKENQPFFLFYNTFMTHEDKLHGPQKIEEYFQATFSRLGKRAVDSLRQTIHVIDPDKISVPEYLPDIPEVRKDLAHYYQCMEMMDLEFKLFLDYLKSIGELENTIVIYASDHGGVMGRSKRFAFETGLKVPLMIRFPEKYQHMAPYPSGSRVSDLVTFLDLTPSILSMAGVPVPEFMQGSPLFVKENQEPNEFVFGFRDRMDEAYDQVRIVRNKKYRYIQSYMPQRIYGQHIDYLWKAPHVPAWENLNAEGLTDNITGQFWKPKPSESLYDVENDPFETKNLASDPRYASVVEEMRYLTMEYLKSIGDLGFVPEGILWENYQQKGLIYQKQFSKEILDRLIEMAFQAVNNPSQELAKQLSFDENPAFRFWGAMAYLQNGEMTPEIYKDLMELSKDERGDVRVMAAESLYLLGKESDASVILEKEFSSENPFVIIRALGVLISLNMDSKRFGQRLIALSERRFVQGEEYIRKQVAYLINNNIKHVGTISSSE</sequence>
<protein>
    <submittedName>
        <fullName evidence="6">Arylsulfatase A-like enzyme</fullName>
    </submittedName>
</protein>
<dbReference type="SUPFAM" id="SSF48371">
    <property type="entry name" value="ARM repeat"/>
    <property type="match status" value="1"/>
</dbReference>
<dbReference type="InterPro" id="IPR000917">
    <property type="entry name" value="Sulfatase_N"/>
</dbReference>
<keyword evidence="3" id="KW-0378">Hydrolase</keyword>
<dbReference type="CDD" id="cd16027">
    <property type="entry name" value="SGSH"/>
    <property type="match status" value="1"/>
</dbReference>
<dbReference type="InterPro" id="IPR024607">
    <property type="entry name" value="Sulfatase_CS"/>
</dbReference>
<dbReference type="Proteomes" id="UP000292209">
    <property type="component" value="Unassembled WGS sequence"/>
</dbReference>
<organism evidence="6 7">
    <name type="scientific">Cecembia calidifontis</name>
    <dbReference type="NCBI Taxonomy" id="1187080"/>
    <lineage>
        <taxon>Bacteria</taxon>
        <taxon>Pseudomonadati</taxon>
        <taxon>Bacteroidota</taxon>
        <taxon>Cytophagia</taxon>
        <taxon>Cytophagales</taxon>
        <taxon>Cyclobacteriaceae</taxon>
        <taxon>Cecembia</taxon>
    </lineage>
</organism>
<dbReference type="EMBL" id="SGXG01000001">
    <property type="protein sequence ID" value="RZS96535.1"/>
    <property type="molecule type" value="Genomic_DNA"/>
</dbReference>
<evidence type="ECO:0000259" key="5">
    <source>
        <dbReference type="Pfam" id="PF00884"/>
    </source>
</evidence>
<dbReference type="GO" id="GO:0046872">
    <property type="term" value="F:metal ion binding"/>
    <property type="evidence" value="ECO:0007669"/>
    <property type="project" value="UniProtKB-KW"/>
</dbReference>
<evidence type="ECO:0000313" key="7">
    <source>
        <dbReference type="Proteomes" id="UP000292209"/>
    </source>
</evidence>
<dbReference type="Gene3D" id="3.40.720.10">
    <property type="entry name" value="Alkaline Phosphatase, subunit A"/>
    <property type="match status" value="1"/>
</dbReference>
<evidence type="ECO:0000256" key="3">
    <source>
        <dbReference type="ARBA" id="ARBA00022801"/>
    </source>
</evidence>
<reference evidence="6 7" key="1">
    <citation type="submission" date="2019-02" db="EMBL/GenBank/DDBJ databases">
        <title>Genomic Encyclopedia of Archaeal and Bacterial Type Strains, Phase II (KMG-II): from individual species to whole genera.</title>
        <authorList>
            <person name="Goeker M."/>
        </authorList>
    </citation>
    <scope>NUCLEOTIDE SEQUENCE [LARGE SCALE GENOMIC DNA]</scope>
    <source>
        <strain evidence="6 7">DSM 21411</strain>
    </source>
</reference>
<dbReference type="GO" id="GO:0004065">
    <property type="term" value="F:arylsulfatase activity"/>
    <property type="evidence" value="ECO:0007669"/>
    <property type="project" value="TreeGrafter"/>
</dbReference>
<dbReference type="PANTHER" id="PTHR42693">
    <property type="entry name" value="ARYLSULFATASE FAMILY MEMBER"/>
    <property type="match status" value="1"/>
</dbReference>
<keyword evidence="7" id="KW-1185">Reference proteome</keyword>
<comment type="similarity">
    <text evidence="1">Belongs to the sulfatase family.</text>
</comment>
<dbReference type="InterPro" id="IPR016024">
    <property type="entry name" value="ARM-type_fold"/>
</dbReference>